<dbReference type="Pfam" id="PF06916">
    <property type="entry name" value="FAM210A-B_dom"/>
    <property type="match status" value="1"/>
</dbReference>
<keyword evidence="3 7" id="KW-1133">Transmembrane helix</keyword>
<evidence type="ECO:0000256" key="5">
    <source>
        <dbReference type="ARBA" id="ARBA00023136"/>
    </source>
</evidence>
<evidence type="ECO:0000256" key="6">
    <source>
        <dbReference type="SAM" id="MobiDB-lite"/>
    </source>
</evidence>
<evidence type="ECO:0000256" key="4">
    <source>
        <dbReference type="ARBA" id="ARBA00023054"/>
    </source>
</evidence>
<accession>A0A1B6GRK4</accession>
<feature type="region of interest" description="Disordered" evidence="6">
    <location>
        <begin position="230"/>
        <end position="252"/>
    </location>
</feature>
<reference evidence="9" key="1">
    <citation type="submission" date="2015-11" db="EMBL/GenBank/DDBJ databases">
        <title>De novo transcriptome assembly of four potential Pierce s Disease insect vectors from Arizona vineyards.</title>
        <authorList>
            <person name="Tassone E.E."/>
        </authorList>
    </citation>
    <scope>NUCLEOTIDE SEQUENCE</scope>
</reference>
<evidence type="ECO:0000259" key="8">
    <source>
        <dbReference type="Pfam" id="PF06916"/>
    </source>
</evidence>
<feature type="domain" description="DUF1279" evidence="8">
    <location>
        <begin position="107"/>
        <end position="195"/>
    </location>
</feature>
<keyword evidence="5 7" id="KW-0472">Membrane</keyword>
<dbReference type="GO" id="GO:0016020">
    <property type="term" value="C:membrane"/>
    <property type="evidence" value="ECO:0007669"/>
    <property type="project" value="UniProtKB-SubCell"/>
</dbReference>
<evidence type="ECO:0000313" key="9">
    <source>
        <dbReference type="EMBL" id="JAS65039.1"/>
    </source>
</evidence>
<name>A0A1B6GRK4_9HEMI</name>
<dbReference type="EMBL" id="GECZ01004730">
    <property type="protein sequence ID" value="JAS65039.1"/>
    <property type="molecule type" value="Transcribed_RNA"/>
</dbReference>
<keyword evidence="4" id="KW-0175">Coiled coil</keyword>
<organism evidence="9">
    <name type="scientific">Cuerna arida</name>
    <dbReference type="NCBI Taxonomy" id="1464854"/>
    <lineage>
        <taxon>Eukaryota</taxon>
        <taxon>Metazoa</taxon>
        <taxon>Ecdysozoa</taxon>
        <taxon>Arthropoda</taxon>
        <taxon>Hexapoda</taxon>
        <taxon>Insecta</taxon>
        <taxon>Pterygota</taxon>
        <taxon>Neoptera</taxon>
        <taxon>Paraneoptera</taxon>
        <taxon>Hemiptera</taxon>
        <taxon>Auchenorrhyncha</taxon>
        <taxon>Membracoidea</taxon>
        <taxon>Cicadellidae</taxon>
        <taxon>Cicadellinae</taxon>
        <taxon>Proconiini</taxon>
        <taxon>Cuerna</taxon>
    </lineage>
</organism>
<dbReference type="PANTHER" id="PTHR21377:SF1">
    <property type="entry name" value="PROTEIN FAM210A"/>
    <property type="match status" value="1"/>
</dbReference>
<feature type="compositionally biased region" description="Polar residues" evidence="6">
    <location>
        <begin position="234"/>
        <end position="244"/>
    </location>
</feature>
<protein>
    <recommendedName>
        <fullName evidence="8">DUF1279 domain-containing protein</fullName>
    </recommendedName>
</protein>
<comment type="subcellular location">
    <subcellularLocation>
        <location evidence="1">Membrane</location>
        <topology evidence="1">Single-pass membrane protein</topology>
    </subcellularLocation>
</comment>
<evidence type="ECO:0000256" key="2">
    <source>
        <dbReference type="ARBA" id="ARBA00022692"/>
    </source>
</evidence>
<feature type="transmembrane region" description="Helical" evidence="7">
    <location>
        <begin position="116"/>
        <end position="139"/>
    </location>
</feature>
<dbReference type="InterPro" id="IPR045866">
    <property type="entry name" value="FAM210A/B-like"/>
</dbReference>
<dbReference type="InterPro" id="IPR009688">
    <property type="entry name" value="FAM210A/B-like_dom"/>
</dbReference>
<evidence type="ECO:0000256" key="1">
    <source>
        <dbReference type="ARBA" id="ARBA00004167"/>
    </source>
</evidence>
<gene>
    <name evidence="9" type="ORF">g.18961</name>
</gene>
<dbReference type="PANTHER" id="PTHR21377">
    <property type="entry name" value="PROTEIN FAM210B, MITOCHONDRIAL"/>
    <property type="match status" value="1"/>
</dbReference>
<proteinExistence type="predicted"/>
<evidence type="ECO:0000256" key="3">
    <source>
        <dbReference type="ARBA" id="ARBA00022989"/>
    </source>
</evidence>
<evidence type="ECO:0000256" key="7">
    <source>
        <dbReference type="SAM" id="Phobius"/>
    </source>
</evidence>
<dbReference type="GO" id="GO:0005739">
    <property type="term" value="C:mitochondrion"/>
    <property type="evidence" value="ECO:0007669"/>
    <property type="project" value="TreeGrafter"/>
</dbReference>
<keyword evidence="2 7" id="KW-0812">Transmembrane</keyword>
<sequence length="252" mass="29090">MTKFVLKCWKINTYELFSFNFHKCGSFGHISRTVSSSYFCKPKLQWDQLAPTRNCYSAPKSNFTCGCLTKSICLQNGWAQYTPTVSVRNFVSNAEEDKPNTKPSLYQRFKAMYRDYWYVLVPVHLVTSAAWFGGFYYLASSGFDIVSFLEYLHVSEKLINPLRNGHATTGYLAISYALYKIATPVRYTVTLGGTTVSINYLKKWGYIKPVPSKERLKEMFEDRKEMIKEKGQTMKDNVMQTFKPTESKKKSP</sequence>
<dbReference type="AlphaFoldDB" id="A0A1B6GRK4"/>